<sequence>MYQQEEEEKDTTASTVVISVASKLALQTASQSWHDLHTLRIVQLLTPPIPSPNPTPSHSPFPPASPPGPPLLADLPP</sequence>
<evidence type="ECO:0000256" key="1">
    <source>
        <dbReference type="SAM" id="MobiDB-lite"/>
    </source>
</evidence>
<keyword evidence="3" id="KW-1185">Reference proteome</keyword>
<dbReference type="EMBL" id="KN837451">
    <property type="protein sequence ID" value="KIJ24870.1"/>
    <property type="molecule type" value="Genomic_DNA"/>
</dbReference>
<dbReference type="HOGENOM" id="CLU_2639694_0_0_1"/>
<reference evidence="2 3" key="1">
    <citation type="submission" date="2014-06" db="EMBL/GenBank/DDBJ databases">
        <title>Evolutionary Origins and Diversification of the Mycorrhizal Mutualists.</title>
        <authorList>
            <consortium name="DOE Joint Genome Institute"/>
            <consortium name="Mycorrhizal Genomics Consortium"/>
            <person name="Kohler A."/>
            <person name="Kuo A."/>
            <person name="Nagy L.G."/>
            <person name="Floudas D."/>
            <person name="Copeland A."/>
            <person name="Barry K.W."/>
            <person name="Cichocki N."/>
            <person name="Veneault-Fourrey C."/>
            <person name="LaButti K."/>
            <person name="Lindquist E.A."/>
            <person name="Lipzen A."/>
            <person name="Lundell T."/>
            <person name="Morin E."/>
            <person name="Murat C."/>
            <person name="Riley R."/>
            <person name="Ohm R."/>
            <person name="Sun H."/>
            <person name="Tunlid A."/>
            <person name="Henrissat B."/>
            <person name="Grigoriev I.V."/>
            <person name="Hibbett D.S."/>
            <person name="Martin F."/>
        </authorList>
    </citation>
    <scope>NUCLEOTIDE SEQUENCE [LARGE SCALE GENOMIC DNA]</scope>
    <source>
        <strain evidence="2 3">SS14</strain>
    </source>
</reference>
<protein>
    <submittedName>
        <fullName evidence="2">Uncharacterized protein</fullName>
    </submittedName>
</protein>
<dbReference type="Proteomes" id="UP000054279">
    <property type="component" value="Unassembled WGS sequence"/>
</dbReference>
<feature type="region of interest" description="Disordered" evidence="1">
    <location>
        <begin position="46"/>
        <end position="77"/>
    </location>
</feature>
<feature type="compositionally biased region" description="Pro residues" evidence="1">
    <location>
        <begin position="47"/>
        <end position="77"/>
    </location>
</feature>
<name>A0A0C9UI51_SPHS4</name>
<dbReference type="AlphaFoldDB" id="A0A0C9UI51"/>
<organism evidence="2 3">
    <name type="scientific">Sphaerobolus stellatus (strain SS14)</name>
    <dbReference type="NCBI Taxonomy" id="990650"/>
    <lineage>
        <taxon>Eukaryota</taxon>
        <taxon>Fungi</taxon>
        <taxon>Dikarya</taxon>
        <taxon>Basidiomycota</taxon>
        <taxon>Agaricomycotina</taxon>
        <taxon>Agaricomycetes</taxon>
        <taxon>Phallomycetidae</taxon>
        <taxon>Geastrales</taxon>
        <taxon>Sphaerobolaceae</taxon>
        <taxon>Sphaerobolus</taxon>
    </lineage>
</organism>
<proteinExistence type="predicted"/>
<evidence type="ECO:0000313" key="3">
    <source>
        <dbReference type="Proteomes" id="UP000054279"/>
    </source>
</evidence>
<evidence type="ECO:0000313" key="2">
    <source>
        <dbReference type="EMBL" id="KIJ24870.1"/>
    </source>
</evidence>
<accession>A0A0C9UI51</accession>
<gene>
    <name evidence="2" type="ORF">M422DRAFT_274264</name>
</gene>